<accession>A0A9Q3DQ44</accession>
<reference evidence="2" key="1">
    <citation type="submission" date="2021-03" db="EMBL/GenBank/DDBJ databases">
        <title>Draft genome sequence of rust myrtle Austropuccinia psidii MF-1, a brazilian biotype.</title>
        <authorList>
            <person name="Quecine M.C."/>
            <person name="Pachon D.M.R."/>
            <person name="Bonatelli M.L."/>
            <person name="Correr F.H."/>
            <person name="Franceschini L.M."/>
            <person name="Leite T.F."/>
            <person name="Margarido G.R.A."/>
            <person name="Almeida C.A."/>
            <person name="Ferrarezi J.A."/>
            <person name="Labate C.A."/>
        </authorList>
    </citation>
    <scope>NUCLEOTIDE SEQUENCE</scope>
    <source>
        <strain evidence="2">MF-1</strain>
    </source>
</reference>
<dbReference type="AlphaFoldDB" id="A0A9Q3DQ44"/>
<feature type="compositionally biased region" description="Polar residues" evidence="1">
    <location>
        <begin position="1"/>
        <end position="13"/>
    </location>
</feature>
<organism evidence="2 3">
    <name type="scientific">Austropuccinia psidii MF-1</name>
    <dbReference type="NCBI Taxonomy" id="1389203"/>
    <lineage>
        <taxon>Eukaryota</taxon>
        <taxon>Fungi</taxon>
        <taxon>Dikarya</taxon>
        <taxon>Basidiomycota</taxon>
        <taxon>Pucciniomycotina</taxon>
        <taxon>Pucciniomycetes</taxon>
        <taxon>Pucciniales</taxon>
        <taxon>Sphaerophragmiaceae</taxon>
        <taxon>Austropuccinia</taxon>
    </lineage>
</organism>
<gene>
    <name evidence="2" type="ORF">O181_044785</name>
</gene>
<protein>
    <submittedName>
        <fullName evidence="2">Uncharacterized protein</fullName>
    </submittedName>
</protein>
<dbReference type="Proteomes" id="UP000765509">
    <property type="component" value="Unassembled WGS sequence"/>
</dbReference>
<feature type="region of interest" description="Disordered" evidence="1">
    <location>
        <begin position="1"/>
        <end position="57"/>
    </location>
</feature>
<feature type="compositionally biased region" description="Low complexity" evidence="1">
    <location>
        <begin position="46"/>
        <end position="56"/>
    </location>
</feature>
<keyword evidence="3" id="KW-1185">Reference proteome</keyword>
<sequence>MIGVQTTAGTSSAVRAAGAGCGPCRSSISRPSSRATDVGIRRRARAASAGCGRPASEPLRFAARRRDYTNGPRATATVTEARGELVPRSTLVELKLASHASAGSCRRHTHSTHAQRWRLERVTRVGLEDVTAREPGASPYKQ</sequence>
<evidence type="ECO:0000313" key="3">
    <source>
        <dbReference type="Proteomes" id="UP000765509"/>
    </source>
</evidence>
<evidence type="ECO:0000256" key="1">
    <source>
        <dbReference type="SAM" id="MobiDB-lite"/>
    </source>
</evidence>
<name>A0A9Q3DQ44_9BASI</name>
<comment type="caution">
    <text evidence="2">The sequence shown here is derived from an EMBL/GenBank/DDBJ whole genome shotgun (WGS) entry which is preliminary data.</text>
</comment>
<feature type="compositionally biased region" description="Low complexity" evidence="1">
    <location>
        <begin position="25"/>
        <end position="34"/>
    </location>
</feature>
<proteinExistence type="predicted"/>
<dbReference type="EMBL" id="AVOT02018290">
    <property type="protein sequence ID" value="MBW0505070.1"/>
    <property type="molecule type" value="Genomic_DNA"/>
</dbReference>
<evidence type="ECO:0000313" key="2">
    <source>
        <dbReference type="EMBL" id="MBW0505070.1"/>
    </source>
</evidence>